<evidence type="ECO:0000313" key="4">
    <source>
        <dbReference type="EMBL" id="KAL3698894.1"/>
    </source>
</evidence>
<dbReference type="PANTHER" id="PTHR48108:SF26">
    <property type="entry name" value="CBS DOMAIN-CONTAINING PROTEIN DDB_G0289609"/>
    <property type="match status" value="1"/>
</dbReference>
<feature type="region of interest" description="Disordered" evidence="2">
    <location>
        <begin position="126"/>
        <end position="151"/>
    </location>
</feature>
<evidence type="ECO:0000256" key="2">
    <source>
        <dbReference type="SAM" id="MobiDB-lite"/>
    </source>
</evidence>
<keyword evidence="5" id="KW-1185">Reference proteome</keyword>
<name>A0ABD3I8P7_9MARC</name>
<dbReference type="Gene3D" id="3.10.580.10">
    <property type="entry name" value="CBS-domain"/>
    <property type="match status" value="1"/>
</dbReference>
<feature type="compositionally biased region" description="Basic and acidic residues" evidence="2">
    <location>
        <begin position="140"/>
        <end position="151"/>
    </location>
</feature>
<keyword evidence="1" id="KW-0677">Repeat</keyword>
<protein>
    <recommendedName>
        <fullName evidence="3">CBS domain-containing protein</fullName>
    </recommendedName>
</protein>
<comment type="caution">
    <text evidence="4">The sequence shown here is derived from an EMBL/GenBank/DDBJ whole genome shotgun (WGS) entry which is preliminary data.</text>
</comment>
<feature type="domain" description="CBS" evidence="3">
    <location>
        <begin position="3"/>
        <end position="51"/>
    </location>
</feature>
<dbReference type="InterPro" id="IPR000644">
    <property type="entry name" value="CBS_dom"/>
</dbReference>
<dbReference type="AlphaFoldDB" id="A0ABD3I8P7"/>
<evidence type="ECO:0000313" key="5">
    <source>
        <dbReference type="Proteomes" id="UP001633002"/>
    </source>
</evidence>
<dbReference type="PANTHER" id="PTHR48108">
    <property type="entry name" value="CBS DOMAIN-CONTAINING PROTEIN CBSX2, CHLOROPLASTIC"/>
    <property type="match status" value="1"/>
</dbReference>
<dbReference type="SUPFAM" id="SSF54631">
    <property type="entry name" value="CBS-domain pair"/>
    <property type="match status" value="1"/>
</dbReference>
<dbReference type="SMART" id="SM00116">
    <property type="entry name" value="CBS"/>
    <property type="match status" value="2"/>
</dbReference>
<evidence type="ECO:0000259" key="3">
    <source>
        <dbReference type="SMART" id="SM00116"/>
    </source>
</evidence>
<reference evidence="4 5" key="1">
    <citation type="submission" date="2024-09" db="EMBL/GenBank/DDBJ databases">
        <title>Chromosome-scale assembly of Riccia sorocarpa.</title>
        <authorList>
            <person name="Paukszto L."/>
        </authorList>
    </citation>
    <scope>NUCLEOTIDE SEQUENCE [LARGE SCALE GENOMIC DNA]</scope>
    <source>
        <strain evidence="4">LP-2024</strain>
        <tissue evidence="4">Aerial parts of the thallus</tissue>
    </source>
</reference>
<sequence>MALQVGAEDGTTVADACRRMATRRVDAALLTDASAILCGTVTDKDVATRVTAEGLKPEETSVSRVMTNPTCVMGDTLVVDALQKMVQGKFRHLPVVENGEVVVLLDITKCRVGHYQLEKLEMEQKAEEEEDTSWMLSMKRSNEKAKSGAHC</sequence>
<feature type="domain" description="CBS" evidence="3">
    <location>
        <begin position="68"/>
        <end position="112"/>
    </location>
</feature>
<evidence type="ECO:0000256" key="1">
    <source>
        <dbReference type="ARBA" id="ARBA00022737"/>
    </source>
</evidence>
<dbReference type="InterPro" id="IPR046342">
    <property type="entry name" value="CBS_dom_sf"/>
</dbReference>
<proteinExistence type="predicted"/>
<gene>
    <name evidence="4" type="ORF">R1sor_012970</name>
</gene>
<accession>A0ABD3I8P7</accession>
<organism evidence="4 5">
    <name type="scientific">Riccia sorocarpa</name>
    <dbReference type="NCBI Taxonomy" id="122646"/>
    <lineage>
        <taxon>Eukaryota</taxon>
        <taxon>Viridiplantae</taxon>
        <taxon>Streptophyta</taxon>
        <taxon>Embryophyta</taxon>
        <taxon>Marchantiophyta</taxon>
        <taxon>Marchantiopsida</taxon>
        <taxon>Marchantiidae</taxon>
        <taxon>Marchantiales</taxon>
        <taxon>Ricciaceae</taxon>
        <taxon>Riccia</taxon>
    </lineage>
</organism>
<dbReference type="InterPro" id="IPR051462">
    <property type="entry name" value="CBS_domain-containing"/>
</dbReference>
<dbReference type="Pfam" id="PF00571">
    <property type="entry name" value="CBS"/>
    <property type="match status" value="2"/>
</dbReference>
<dbReference type="EMBL" id="JBJQOH010000002">
    <property type="protein sequence ID" value="KAL3698894.1"/>
    <property type="molecule type" value="Genomic_DNA"/>
</dbReference>
<dbReference type="Proteomes" id="UP001633002">
    <property type="component" value="Unassembled WGS sequence"/>
</dbReference>